<dbReference type="PROSITE" id="PS00019">
    <property type="entry name" value="ACTININ_1"/>
    <property type="match status" value="1"/>
</dbReference>
<dbReference type="Gene3D" id="1.10.418.10">
    <property type="entry name" value="Calponin-like domain"/>
    <property type="match status" value="1"/>
</dbReference>
<keyword evidence="2" id="KW-0009">Actin-binding</keyword>
<dbReference type="SUPFAM" id="SSF47576">
    <property type="entry name" value="Calponin-homology domain, CH-domain"/>
    <property type="match status" value="1"/>
</dbReference>
<dbReference type="AlphaFoldDB" id="R0L807"/>
<dbReference type="PANTHER" id="PTHR38537">
    <property type="entry name" value="JITTERBUG, ISOFORM N"/>
    <property type="match status" value="1"/>
</dbReference>
<keyword evidence="1" id="KW-0677">Repeat</keyword>
<dbReference type="SMART" id="SM00033">
    <property type="entry name" value="CH"/>
    <property type="match status" value="1"/>
</dbReference>
<dbReference type="Pfam" id="PF00307">
    <property type="entry name" value="CH"/>
    <property type="match status" value="1"/>
</dbReference>
<accession>R0L807</accession>
<feature type="region of interest" description="Disordered" evidence="3">
    <location>
        <begin position="1"/>
        <end position="31"/>
    </location>
</feature>
<gene>
    <name evidence="5" type="ORF">Anapl_12990</name>
</gene>
<dbReference type="InterPro" id="IPR044801">
    <property type="entry name" value="Filamin"/>
</dbReference>
<dbReference type="InterPro" id="IPR036872">
    <property type="entry name" value="CH_dom_sf"/>
</dbReference>
<evidence type="ECO:0000256" key="2">
    <source>
        <dbReference type="ARBA" id="ARBA00023203"/>
    </source>
</evidence>
<evidence type="ECO:0000313" key="6">
    <source>
        <dbReference type="Proteomes" id="UP000296049"/>
    </source>
</evidence>
<protein>
    <submittedName>
        <fullName evidence="5">Filamin-B</fullName>
    </submittedName>
</protein>
<evidence type="ECO:0000256" key="3">
    <source>
        <dbReference type="SAM" id="MobiDB-lite"/>
    </source>
</evidence>
<dbReference type="InterPro" id="IPR001715">
    <property type="entry name" value="CH_dom"/>
</dbReference>
<keyword evidence="6" id="KW-1185">Reference proteome</keyword>
<dbReference type="PANTHER" id="PTHR38537:SF7">
    <property type="entry name" value="FILAMIN-B"/>
    <property type="match status" value="1"/>
</dbReference>
<feature type="domain" description="Calponin-homology (CH)" evidence="4">
    <location>
        <begin position="35"/>
        <end position="157"/>
    </location>
</feature>
<evidence type="ECO:0000313" key="5">
    <source>
        <dbReference type="EMBL" id="EOA96392.1"/>
    </source>
</evidence>
<dbReference type="GO" id="GO:0030036">
    <property type="term" value="P:actin cytoskeleton organization"/>
    <property type="evidence" value="ECO:0007669"/>
    <property type="project" value="InterPro"/>
</dbReference>
<evidence type="ECO:0000259" key="4">
    <source>
        <dbReference type="PROSITE" id="PS50021"/>
    </source>
</evidence>
<dbReference type="PROSITE" id="PS50021">
    <property type="entry name" value="CH"/>
    <property type="match status" value="1"/>
</dbReference>
<reference evidence="6" key="1">
    <citation type="journal article" date="2013" name="Nat. Genet.">
        <title>The duck genome and transcriptome provide insight into an avian influenza virus reservoir species.</title>
        <authorList>
            <person name="Huang Y."/>
            <person name="Li Y."/>
            <person name="Burt D.W."/>
            <person name="Chen H."/>
            <person name="Zhang Y."/>
            <person name="Qian W."/>
            <person name="Kim H."/>
            <person name="Gan S."/>
            <person name="Zhao Y."/>
            <person name="Li J."/>
            <person name="Yi K."/>
            <person name="Feng H."/>
            <person name="Zhu P."/>
            <person name="Li B."/>
            <person name="Liu Q."/>
            <person name="Fairley S."/>
            <person name="Magor K.E."/>
            <person name="Du Z."/>
            <person name="Hu X."/>
            <person name="Goodman L."/>
            <person name="Tafer H."/>
            <person name="Vignal A."/>
            <person name="Lee T."/>
            <person name="Kim K.W."/>
            <person name="Sheng Z."/>
            <person name="An Y."/>
            <person name="Searle S."/>
            <person name="Herrero J."/>
            <person name="Groenen M.A."/>
            <person name="Crooijmans R.P."/>
            <person name="Faraut T."/>
            <person name="Cai Q."/>
            <person name="Webster R.G."/>
            <person name="Aldridge J.R."/>
            <person name="Warren W.C."/>
            <person name="Bartschat S."/>
            <person name="Kehr S."/>
            <person name="Marz M."/>
            <person name="Stadler P.F."/>
            <person name="Smith J."/>
            <person name="Kraus R.H."/>
            <person name="Zhao Y."/>
            <person name="Ren L."/>
            <person name="Fei J."/>
            <person name="Morisson M."/>
            <person name="Kaiser P."/>
            <person name="Griffin D.K."/>
            <person name="Rao M."/>
            <person name="Pitel F."/>
            <person name="Wang J."/>
            <person name="Li N."/>
        </authorList>
    </citation>
    <scope>NUCLEOTIDE SEQUENCE [LARGE SCALE GENOMIC DNA]</scope>
</reference>
<feature type="compositionally biased region" description="Basic and acidic residues" evidence="3">
    <location>
        <begin position="22"/>
        <end position="31"/>
    </location>
</feature>
<dbReference type="InterPro" id="IPR001589">
    <property type="entry name" value="Actinin_actin-bd_CS"/>
</dbReference>
<evidence type="ECO:0000256" key="1">
    <source>
        <dbReference type="ARBA" id="ARBA00022737"/>
    </source>
</evidence>
<dbReference type="EMBL" id="KB744014">
    <property type="protein sequence ID" value="EOA96392.1"/>
    <property type="molecule type" value="Genomic_DNA"/>
</dbReference>
<dbReference type="GO" id="GO:0051015">
    <property type="term" value="F:actin filament binding"/>
    <property type="evidence" value="ECO:0007669"/>
    <property type="project" value="InterPro"/>
</dbReference>
<proteinExistence type="predicted"/>
<name>R0L807_ANAPL</name>
<sequence>MSTQARGQGGRRAAEAEGEMPATEKDLAEDAPWKRIQQNTFTRWCNEHLRCVNKRIGNLQHDLSDGLRLIALLEVLSQKRMYRKYHQRPTFRQMQLENVSVALEFLERESIKLVSIGLRLLLNPSAAVARCRKSPGSSANAWRWVLELMLALAGARLRCPSRSTGCDCRVAGSPLGKLLRCGSCSRAAPREEGLSPLGKVHQGSAVDATPQVEEGHSAKHDAFLCQSTKLLQREQCWAPWQQQHIHPLRARWAQMDGQTDRPASVLEPSLPAVRGLCSAGRRRAAPERLMLGGGSLGVAVTLHAVFTESFCNQNPSWVVQVAGDGGYEGGTAAPALSAPEGEGGEKGWWPVILTASSCGPSSGINAGTH</sequence>
<organism evidence="5 6">
    <name type="scientific">Anas platyrhynchos</name>
    <name type="common">Mallard</name>
    <name type="synonym">Anas boschas</name>
    <dbReference type="NCBI Taxonomy" id="8839"/>
    <lineage>
        <taxon>Eukaryota</taxon>
        <taxon>Metazoa</taxon>
        <taxon>Chordata</taxon>
        <taxon>Craniata</taxon>
        <taxon>Vertebrata</taxon>
        <taxon>Euteleostomi</taxon>
        <taxon>Archelosauria</taxon>
        <taxon>Archosauria</taxon>
        <taxon>Dinosauria</taxon>
        <taxon>Saurischia</taxon>
        <taxon>Theropoda</taxon>
        <taxon>Coelurosauria</taxon>
        <taxon>Aves</taxon>
        <taxon>Neognathae</taxon>
        <taxon>Galloanserae</taxon>
        <taxon>Anseriformes</taxon>
        <taxon>Anatidae</taxon>
        <taxon>Anatinae</taxon>
        <taxon>Anas</taxon>
    </lineage>
</organism>
<dbReference type="Proteomes" id="UP000296049">
    <property type="component" value="Unassembled WGS sequence"/>
</dbReference>
<dbReference type="FunFam" id="1.10.418.10:FF:000006">
    <property type="entry name" value="Filamin-B isoform A"/>
    <property type="match status" value="1"/>
</dbReference>